<feature type="region of interest" description="Disordered" evidence="2">
    <location>
        <begin position="310"/>
        <end position="330"/>
    </location>
</feature>
<keyword evidence="5" id="KW-1185">Reference proteome</keyword>
<dbReference type="Proteomes" id="UP001433268">
    <property type="component" value="Unassembled WGS sequence"/>
</dbReference>
<sequence length="586" mass="66612">MAEIVLGVLPLCLSAIKGSIAVLRTLKAVRNRKSEVERLKKEFETQRIIFLDECEILFQECLDDDVLAGELVKDTTHPAWQKSQLDKQIKTYLGRRLGRYEETIKDIQKYIKELSESLHGTAGDSQRPDVKVCLWKLRKPLQRLIGIFQLKKSEVTREELNVIRNKSKYESLIENLRKSNHELKNIREMASRRNESAPPPSHQAEPLVSLPSSYHTVAQYSASFYRALSETWSCKKPKHTNHEARLFLDCKNDTSFRVVLRCRTSSTQLANDTWVESMVLSESHELVKIPTPLGFQTDEKWPRAVEVRRLRDKDRRSTQQTGVSGTSKSSLLTAPVPINLGLSRDLCAQLCTQTKSAMCSRYLDASDHIRHSIRPFCDEKCDHKWCLDQDSLSDPTQLDSILDVTVEQSGLGVVQQLQLALRLVKGILQFASTPWLQALWHLKDLSYFQMKNGLSTALATVHINSDLTQQNHPRPKSINLHDTLLMALREHGIDNLTLFSLGMALLQIGCWRRLPIDDIGEVRRIAECNLGLGLAYQQITLQCLECNFASSKDLSNPKLQNAIYQHVVCKLEESINVLGGDCDVSY</sequence>
<reference evidence="4 5" key="1">
    <citation type="submission" date="2023-01" db="EMBL/GenBank/DDBJ databases">
        <title>Analysis of 21 Apiospora genomes using comparative genomics revels a genus with tremendous synthesis potential of carbohydrate active enzymes and secondary metabolites.</title>
        <authorList>
            <person name="Sorensen T."/>
        </authorList>
    </citation>
    <scope>NUCLEOTIDE SEQUENCE [LARGE SCALE GENOMIC DNA]</scope>
    <source>
        <strain evidence="4 5">CBS 114990</strain>
    </source>
</reference>
<dbReference type="RefSeq" id="XP_066674495.1">
    <property type="nucleotide sequence ID" value="XM_066804722.1"/>
</dbReference>
<dbReference type="InterPro" id="IPR056002">
    <property type="entry name" value="DUF7580"/>
</dbReference>
<dbReference type="GeneID" id="92037782"/>
<protein>
    <recommendedName>
        <fullName evidence="3">DUF7580 domain-containing protein</fullName>
    </recommendedName>
</protein>
<accession>A0ABR1XAW6</accession>
<keyword evidence="1" id="KW-0175">Coiled coil</keyword>
<dbReference type="EMBL" id="JAQQWN010000002">
    <property type="protein sequence ID" value="KAK8093722.1"/>
    <property type="molecule type" value="Genomic_DNA"/>
</dbReference>
<dbReference type="Pfam" id="PF24476">
    <property type="entry name" value="DUF7580"/>
    <property type="match status" value="1"/>
</dbReference>
<name>A0ABR1XAW6_9PEZI</name>
<evidence type="ECO:0000313" key="5">
    <source>
        <dbReference type="Proteomes" id="UP001433268"/>
    </source>
</evidence>
<evidence type="ECO:0000313" key="4">
    <source>
        <dbReference type="EMBL" id="KAK8093722.1"/>
    </source>
</evidence>
<organism evidence="4 5">
    <name type="scientific">Apiospora hydei</name>
    <dbReference type="NCBI Taxonomy" id="1337664"/>
    <lineage>
        <taxon>Eukaryota</taxon>
        <taxon>Fungi</taxon>
        <taxon>Dikarya</taxon>
        <taxon>Ascomycota</taxon>
        <taxon>Pezizomycotina</taxon>
        <taxon>Sordariomycetes</taxon>
        <taxon>Xylariomycetidae</taxon>
        <taxon>Amphisphaeriales</taxon>
        <taxon>Apiosporaceae</taxon>
        <taxon>Apiospora</taxon>
    </lineage>
</organism>
<evidence type="ECO:0000256" key="1">
    <source>
        <dbReference type="SAM" id="Coils"/>
    </source>
</evidence>
<comment type="caution">
    <text evidence="4">The sequence shown here is derived from an EMBL/GenBank/DDBJ whole genome shotgun (WGS) entry which is preliminary data.</text>
</comment>
<feature type="compositionally biased region" description="Polar residues" evidence="2">
    <location>
        <begin position="318"/>
        <end position="330"/>
    </location>
</feature>
<feature type="domain" description="DUF7580" evidence="3">
    <location>
        <begin position="215"/>
        <end position="575"/>
    </location>
</feature>
<dbReference type="PANTHER" id="PTHR35186">
    <property type="entry name" value="ANK_REP_REGION DOMAIN-CONTAINING PROTEIN"/>
    <property type="match status" value="1"/>
</dbReference>
<gene>
    <name evidence="4" type="ORF">PG997_000407</name>
</gene>
<feature type="coiled-coil region" evidence="1">
    <location>
        <begin position="166"/>
        <end position="193"/>
    </location>
</feature>
<evidence type="ECO:0000259" key="3">
    <source>
        <dbReference type="Pfam" id="PF24476"/>
    </source>
</evidence>
<proteinExistence type="predicted"/>
<dbReference type="PANTHER" id="PTHR35186:SF4">
    <property type="entry name" value="PRION-INHIBITION AND PROPAGATION HELO DOMAIN-CONTAINING PROTEIN"/>
    <property type="match status" value="1"/>
</dbReference>
<evidence type="ECO:0000256" key="2">
    <source>
        <dbReference type="SAM" id="MobiDB-lite"/>
    </source>
</evidence>